<dbReference type="Proteomes" id="UP000051181">
    <property type="component" value="Unassembled WGS sequence"/>
</dbReference>
<dbReference type="EMBL" id="AZCN01000047">
    <property type="protein sequence ID" value="KRK15496.1"/>
    <property type="molecule type" value="Genomic_DNA"/>
</dbReference>
<proteinExistence type="predicted"/>
<organism evidence="1 2">
    <name type="scientific">Loigolactobacillus coryniformis subsp. coryniformis KCTC 3167 = DSM 20001</name>
    <dbReference type="NCBI Taxonomy" id="913848"/>
    <lineage>
        <taxon>Bacteria</taxon>
        <taxon>Bacillati</taxon>
        <taxon>Bacillota</taxon>
        <taxon>Bacilli</taxon>
        <taxon>Lactobacillales</taxon>
        <taxon>Lactobacillaceae</taxon>
        <taxon>Loigolactobacillus</taxon>
    </lineage>
</organism>
<dbReference type="AlphaFoldDB" id="A0A0R1F0X3"/>
<dbReference type="PATRIC" id="fig|913848.6.peg.1716"/>
<accession>A0A0R1F0X3</accession>
<sequence>MENNMHENDELLDYLAINTVVDYLCAQHNTDPLAAIAKLITAVAEYRVERFVGDRDLYRASVCYADLPASGRRLVRERYFAYLKQTQCQQSDDDHCSTPRVES</sequence>
<evidence type="ECO:0000313" key="1">
    <source>
        <dbReference type="EMBL" id="KRK15496.1"/>
    </source>
</evidence>
<evidence type="ECO:0000313" key="2">
    <source>
        <dbReference type="Proteomes" id="UP000051181"/>
    </source>
</evidence>
<protein>
    <submittedName>
        <fullName evidence="1">Uncharacterized protein</fullName>
    </submittedName>
</protein>
<gene>
    <name evidence="1" type="ORF">FD22_GL001677</name>
</gene>
<comment type="caution">
    <text evidence="1">The sequence shown here is derived from an EMBL/GenBank/DDBJ whole genome shotgun (WGS) entry which is preliminary data.</text>
</comment>
<name>A0A0R1F0X3_9LACO</name>
<reference evidence="1 2" key="1">
    <citation type="journal article" date="2015" name="Genome Announc.">
        <title>Expanding the biotechnology potential of lactobacilli through comparative genomics of 213 strains and associated genera.</title>
        <authorList>
            <person name="Sun Z."/>
            <person name="Harris H.M."/>
            <person name="McCann A."/>
            <person name="Guo C."/>
            <person name="Argimon S."/>
            <person name="Zhang W."/>
            <person name="Yang X."/>
            <person name="Jeffery I.B."/>
            <person name="Cooney J.C."/>
            <person name="Kagawa T.F."/>
            <person name="Liu W."/>
            <person name="Song Y."/>
            <person name="Salvetti E."/>
            <person name="Wrobel A."/>
            <person name="Rasinkangas P."/>
            <person name="Parkhill J."/>
            <person name="Rea M.C."/>
            <person name="O'Sullivan O."/>
            <person name="Ritari J."/>
            <person name="Douillard F.P."/>
            <person name="Paul Ross R."/>
            <person name="Yang R."/>
            <person name="Briner A.E."/>
            <person name="Felis G.E."/>
            <person name="de Vos W.M."/>
            <person name="Barrangou R."/>
            <person name="Klaenhammer T.R."/>
            <person name="Caufield P.W."/>
            <person name="Cui Y."/>
            <person name="Zhang H."/>
            <person name="O'Toole P.W."/>
        </authorList>
    </citation>
    <scope>NUCLEOTIDE SEQUENCE [LARGE SCALE GENOMIC DNA]</scope>
    <source>
        <strain evidence="1 2">DSM 20001</strain>
    </source>
</reference>